<evidence type="ECO:0000313" key="5">
    <source>
        <dbReference type="EMBL" id="KZV06958.1"/>
    </source>
</evidence>
<evidence type="ECO:0000256" key="3">
    <source>
        <dbReference type="SAM" id="SignalP"/>
    </source>
</evidence>
<evidence type="ECO:0000313" key="6">
    <source>
        <dbReference type="EMBL" id="KZV16055.1"/>
    </source>
</evidence>
<accession>A0A2Z6ZVQ6</accession>
<feature type="signal peptide" evidence="3">
    <location>
        <begin position="1"/>
        <end position="21"/>
    </location>
</feature>
<keyword evidence="1" id="KW-0646">Protease inhibitor</keyword>
<dbReference type="SUPFAM" id="SSF54403">
    <property type="entry name" value="Cystatin/monellin"/>
    <property type="match status" value="1"/>
</dbReference>
<keyword evidence="7" id="KW-1185">Reference proteome</keyword>
<dbReference type="Gene3D" id="3.10.450.10">
    <property type="match status" value="1"/>
</dbReference>
<evidence type="ECO:0000256" key="1">
    <source>
        <dbReference type="ARBA" id="ARBA00022690"/>
    </source>
</evidence>
<dbReference type="Proteomes" id="UP000250235">
    <property type="component" value="Unassembled WGS sequence"/>
</dbReference>
<feature type="domain" description="Cystatin" evidence="4">
    <location>
        <begin position="50"/>
        <end position="125"/>
    </location>
</feature>
<organism evidence="5 7">
    <name type="scientific">Dorcoceras hygrometricum</name>
    <dbReference type="NCBI Taxonomy" id="472368"/>
    <lineage>
        <taxon>Eukaryota</taxon>
        <taxon>Viridiplantae</taxon>
        <taxon>Streptophyta</taxon>
        <taxon>Embryophyta</taxon>
        <taxon>Tracheophyta</taxon>
        <taxon>Spermatophyta</taxon>
        <taxon>Magnoliopsida</taxon>
        <taxon>eudicotyledons</taxon>
        <taxon>Gunneridae</taxon>
        <taxon>Pentapetalae</taxon>
        <taxon>asterids</taxon>
        <taxon>lamiids</taxon>
        <taxon>Lamiales</taxon>
        <taxon>Gesneriaceae</taxon>
        <taxon>Didymocarpoideae</taxon>
        <taxon>Trichosporeae</taxon>
        <taxon>Loxocarpinae</taxon>
        <taxon>Dorcoceras</taxon>
    </lineage>
</organism>
<dbReference type="AlphaFoldDB" id="A0A2Z6ZVQ6"/>
<gene>
    <name evidence="6" type="ORF">F511_26184</name>
    <name evidence="5" type="ORF">F511_45560</name>
</gene>
<dbReference type="Pfam" id="PF16845">
    <property type="entry name" value="SQAPI"/>
    <property type="match status" value="1"/>
</dbReference>
<dbReference type="EMBL" id="KV049813">
    <property type="protein sequence ID" value="KZV06958.1"/>
    <property type="molecule type" value="Genomic_DNA"/>
</dbReference>
<keyword evidence="3" id="KW-0732">Signal</keyword>
<proteinExistence type="predicted"/>
<evidence type="ECO:0000259" key="4">
    <source>
        <dbReference type="Pfam" id="PF16845"/>
    </source>
</evidence>
<dbReference type="EMBL" id="KV019586">
    <property type="protein sequence ID" value="KZV16055.1"/>
    <property type="molecule type" value="Genomic_DNA"/>
</dbReference>
<dbReference type="OrthoDB" id="906950at2759"/>
<sequence>MANKSITLCLVLYVLFGLSIAATTTTFRGLKLIPTDADGPGARFVALDPKDPKVVGLGKFVIHEQNKDANSRLKFDDVIEAAFDGSDGASRYALLVGASDSKGSAEYYAYVLVNQESKELVAFKRKTTSQ</sequence>
<protein>
    <recommendedName>
        <fullName evidence="4">Cystatin domain-containing protein</fullName>
    </recommendedName>
</protein>
<reference evidence="5 7" key="1">
    <citation type="journal article" date="2015" name="Proc. Natl. Acad. Sci. U.S.A.">
        <title>The resurrection genome of Boea hygrometrica: A blueprint for survival of dehydration.</title>
        <authorList>
            <person name="Xiao L."/>
            <person name="Yang G."/>
            <person name="Zhang L."/>
            <person name="Yang X."/>
            <person name="Zhao S."/>
            <person name="Ji Z."/>
            <person name="Zhou Q."/>
            <person name="Hu M."/>
            <person name="Wang Y."/>
            <person name="Chen M."/>
            <person name="Xu Y."/>
            <person name="Jin H."/>
            <person name="Xiao X."/>
            <person name="Hu G."/>
            <person name="Bao F."/>
            <person name="Hu Y."/>
            <person name="Wan P."/>
            <person name="Li L."/>
            <person name="Deng X."/>
            <person name="Kuang T."/>
            <person name="Xiang C."/>
            <person name="Zhu J.K."/>
            <person name="Oliver M.J."/>
            <person name="He Y."/>
        </authorList>
    </citation>
    <scope>NUCLEOTIDE SEQUENCE [LARGE SCALE GENOMIC DNA]</scope>
    <source>
        <strain evidence="7">cv. XS01</strain>
    </source>
</reference>
<dbReference type="GO" id="GO:0004869">
    <property type="term" value="F:cysteine-type endopeptidase inhibitor activity"/>
    <property type="evidence" value="ECO:0007669"/>
    <property type="project" value="UniProtKB-KW"/>
</dbReference>
<reference evidence="5" key="2">
    <citation type="submission" date="2016-02" db="EMBL/GenBank/DDBJ databases">
        <authorList>
            <person name="Alioto T."/>
            <person name="Alioto T."/>
        </authorList>
    </citation>
    <scope>NUCLEOTIDE SEQUENCE</scope>
</reference>
<dbReference type="InterPro" id="IPR046350">
    <property type="entry name" value="Cystatin_sf"/>
</dbReference>
<dbReference type="InterPro" id="IPR000010">
    <property type="entry name" value="Cystatin_dom"/>
</dbReference>
<keyword evidence="2" id="KW-0789">Thiol protease inhibitor</keyword>
<name>A0A2Z6ZVQ6_9LAMI</name>
<feature type="chain" id="PRO_5040678827" description="Cystatin domain-containing protein" evidence="3">
    <location>
        <begin position="22"/>
        <end position="130"/>
    </location>
</feature>
<evidence type="ECO:0000256" key="2">
    <source>
        <dbReference type="ARBA" id="ARBA00022704"/>
    </source>
</evidence>
<evidence type="ECO:0000313" key="7">
    <source>
        <dbReference type="Proteomes" id="UP000250235"/>
    </source>
</evidence>